<sequence>MARHPNSPGRTGAGREPVGSRRVVSLADGDGLGVPLVPSGRRRPGRGIRRGARPATPAAPALLVVAAASALVGVVVVAVLIVA</sequence>
<dbReference type="Proteomes" id="UP000324678">
    <property type="component" value="Chromosome"/>
</dbReference>
<proteinExistence type="predicted"/>
<keyword evidence="4" id="KW-1185">Reference proteome</keyword>
<keyword evidence="2" id="KW-0472">Membrane</keyword>
<name>A0A5C1YF90_9MICO</name>
<gene>
    <name evidence="3" type="ORF">FLP10_10185</name>
</gene>
<evidence type="ECO:0000313" key="3">
    <source>
        <dbReference type="EMBL" id="QEO14734.1"/>
    </source>
</evidence>
<protein>
    <submittedName>
        <fullName evidence="3">Uncharacterized protein</fullName>
    </submittedName>
</protein>
<accession>A0A5C1YF90</accession>
<evidence type="ECO:0000256" key="2">
    <source>
        <dbReference type="SAM" id="Phobius"/>
    </source>
</evidence>
<keyword evidence="2" id="KW-1133">Transmembrane helix</keyword>
<organism evidence="3 4">
    <name type="scientific">Agromyces intestinalis</name>
    <dbReference type="NCBI Taxonomy" id="2592652"/>
    <lineage>
        <taxon>Bacteria</taxon>
        <taxon>Bacillati</taxon>
        <taxon>Actinomycetota</taxon>
        <taxon>Actinomycetes</taxon>
        <taxon>Micrococcales</taxon>
        <taxon>Microbacteriaceae</taxon>
        <taxon>Agromyces</taxon>
    </lineage>
</organism>
<dbReference type="KEGG" id="ail:FLP10_10185"/>
<evidence type="ECO:0000313" key="4">
    <source>
        <dbReference type="Proteomes" id="UP000324678"/>
    </source>
</evidence>
<dbReference type="AlphaFoldDB" id="A0A5C1YF90"/>
<keyword evidence="2" id="KW-0812">Transmembrane</keyword>
<reference evidence="3 4" key="1">
    <citation type="submission" date="2019-09" db="EMBL/GenBank/DDBJ databases">
        <title>Genome sequencing of strain KACC 19306.</title>
        <authorList>
            <person name="Heo J."/>
            <person name="Kim S.-J."/>
            <person name="Kim J.-S."/>
            <person name="Hong S.-B."/>
            <person name="Kwon S.-W."/>
        </authorList>
    </citation>
    <scope>NUCLEOTIDE SEQUENCE [LARGE SCALE GENOMIC DNA]</scope>
    <source>
        <strain evidence="3 4">KACC 19306</strain>
    </source>
</reference>
<dbReference type="EMBL" id="CP043505">
    <property type="protein sequence ID" value="QEO14734.1"/>
    <property type="molecule type" value="Genomic_DNA"/>
</dbReference>
<feature type="transmembrane region" description="Helical" evidence="2">
    <location>
        <begin position="58"/>
        <end position="82"/>
    </location>
</feature>
<evidence type="ECO:0000256" key="1">
    <source>
        <dbReference type="SAM" id="MobiDB-lite"/>
    </source>
</evidence>
<feature type="region of interest" description="Disordered" evidence="1">
    <location>
        <begin position="1"/>
        <end position="54"/>
    </location>
</feature>
<feature type="compositionally biased region" description="Basic residues" evidence="1">
    <location>
        <begin position="40"/>
        <end position="52"/>
    </location>
</feature>